<dbReference type="PANTHER" id="PTHR30518">
    <property type="entry name" value="ENDOLYTIC MUREIN TRANSGLYCOSYLASE"/>
    <property type="match status" value="1"/>
</dbReference>
<evidence type="ECO:0000256" key="5">
    <source>
        <dbReference type="ARBA" id="ARBA00023239"/>
    </source>
</evidence>
<dbReference type="PANTHER" id="PTHR30518:SF2">
    <property type="entry name" value="ENDOLYTIC MUREIN TRANSGLYCOSYLASE"/>
    <property type="match status" value="1"/>
</dbReference>
<organism evidence="9 10">
    <name type="scientific">Streptomyces qinglanensis</name>
    <dbReference type="NCBI Taxonomy" id="943816"/>
    <lineage>
        <taxon>Bacteria</taxon>
        <taxon>Bacillati</taxon>
        <taxon>Actinomycetota</taxon>
        <taxon>Actinomycetes</taxon>
        <taxon>Kitasatosporales</taxon>
        <taxon>Streptomycetaceae</taxon>
        <taxon>Streptomyces</taxon>
    </lineage>
</organism>
<dbReference type="PATRIC" id="fig|943816.4.peg.150"/>
<dbReference type="HAMAP" id="MF_02065">
    <property type="entry name" value="MltG"/>
    <property type="match status" value="1"/>
</dbReference>
<dbReference type="GO" id="GO:0008932">
    <property type="term" value="F:lytic endotransglycosylase activity"/>
    <property type="evidence" value="ECO:0007669"/>
    <property type="project" value="UniProtKB-UniRule"/>
</dbReference>
<evidence type="ECO:0000256" key="7">
    <source>
        <dbReference type="HAMAP-Rule" id="MF_02065"/>
    </source>
</evidence>
<name>A0A1E7JZW2_9ACTN</name>
<dbReference type="EC" id="4.2.2.29" evidence="7"/>
<comment type="similarity">
    <text evidence="7">Belongs to the transglycosylase MltG family.</text>
</comment>
<comment type="caution">
    <text evidence="9">The sequence shown here is derived from an EMBL/GenBank/DDBJ whole genome shotgun (WGS) entry which is preliminary data.</text>
</comment>
<dbReference type="InterPro" id="IPR003770">
    <property type="entry name" value="MLTG-like"/>
</dbReference>
<evidence type="ECO:0000256" key="3">
    <source>
        <dbReference type="ARBA" id="ARBA00022989"/>
    </source>
</evidence>
<protein>
    <recommendedName>
        <fullName evidence="7">Endolytic murein transglycosylase</fullName>
        <ecNumber evidence="7">4.2.2.29</ecNumber>
    </recommendedName>
    <alternativeName>
        <fullName evidence="7">Peptidoglycan lytic transglycosylase</fullName>
    </alternativeName>
    <alternativeName>
        <fullName evidence="7">Peptidoglycan polymerization terminase</fullName>
    </alternativeName>
</protein>
<dbReference type="Proteomes" id="UP000175829">
    <property type="component" value="Unassembled WGS sequence"/>
</dbReference>
<dbReference type="AlphaFoldDB" id="A0A1E7JZW2"/>
<sequence length="265" mass="28950">MTTRTGNRKRWLIAVALLCALAVTAAAVVLIRQYQQDRASKPFVVPEGWRATQVYTAADKALSVPEGTTRKAAERAARAGELPLPAAAKHNPEGYLYPATYPVRAKTTPTALVTFMAETAKERHAAAGVDVDDYDTLVVASLVQAEADTPEDMAKVARVIANRLKRDMPLQMDSTINYALGRSTLNTSHADTRLDSPYNTYRHKGLPPSPINNPGPEALEAAQHPASGDWLYFVTVKPGDTRFTDDYAQHEKWVEEFNTEQAGGA</sequence>
<reference evidence="9 10" key="1">
    <citation type="journal article" date="2016" name="Front. Microbiol.">
        <title>Comparative Genomics Analysis of Streptomyces Species Reveals Their Adaptation to the Marine Environment and Their Diversity at the Genomic Level.</title>
        <authorList>
            <person name="Tian X."/>
            <person name="Zhang Z."/>
            <person name="Yang T."/>
            <person name="Chen M."/>
            <person name="Li J."/>
            <person name="Chen F."/>
            <person name="Yang J."/>
            <person name="Li W."/>
            <person name="Zhang B."/>
            <person name="Zhang Z."/>
            <person name="Wu J."/>
            <person name="Zhang C."/>
            <person name="Long L."/>
            <person name="Xiao J."/>
        </authorList>
    </citation>
    <scope>NUCLEOTIDE SEQUENCE [LARGE SCALE GENOMIC DNA]</scope>
    <source>
        <strain evidence="9 10">SCSIO M10379</strain>
    </source>
</reference>
<feature type="region of interest" description="Disordered" evidence="8">
    <location>
        <begin position="199"/>
        <end position="221"/>
    </location>
</feature>
<dbReference type="GO" id="GO:0071555">
    <property type="term" value="P:cell wall organization"/>
    <property type="evidence" value="ECO:0007669"/>
    <property type="project" value="UniProtKB-KW"/>
</dbReference>
<evidence type="ECO:0000256" key="1">
    <source>
        <dbReference type="ARBA" id="ARBA00022475"/>
    </source>
</evidence>
<dbReference type="RefSeq" id="WP_027761534.1">
    <property type="nucleotide sequence ID" value="NZ_LJGV01000022.1"/>
</dbReference>
<keyword evidence="5 7" id="KW-0456">Lyase</keyword>
<evidence type="ECO:0000256" key="8">
    <source>
        <dbReference type="SAM" id="MobiDB-lite"/>
    </source>
</evidence>
<keyword evidence="6 7" id="KW-0961">Cell wall biogenesis/degradation</keyword>
<accession>A0A1E7JZW2</accession>
<gene>
    <name evidence="7" type="primary">mltG</name>
    <name evidence="9" type="ORF">AN217_04130</name>
</gene>
<dbReference type="CDD" id="cd08010">
    <property type="entry name" value="MltG_like"/>
    <property type="match status" value="1"/>
</dbReference>
<dbReference type="NCBIfam" id="TIGR00247">
    <property type="entry name" value="endolytic transglycosylase MltG"/>
    <property type="match status" value="1"/>
</dbReference>
<comment type="function">
    <text evidence="7">Functions as a peptidoglycan terminase that cleaves nascent peptidoglycan strands endolytically to terminate their elongation.</text>
</comment>
<dbReference type="GO" id="GO:0009252">
    <property type="term" value="P:peptidoglycan biosynthetic process"/>
    <property type="evidence" value="ECO:0007669"/>
    <property type="project" value="UniProtKB-UniRule"/>
</dbReference>
<feature type="site" description="Important for catalytic activity" evidence="7">
    <location>
        <position position="146"/>
    </location>
</feature>
<proteinExistence type="inferred from homology"/>
<comment type="catalytic activity">
    <reaction evidence="7">
        <text>a peptidoglycan chain = a peptidoglycan chain with N-acetyl-1,6-anhydromuramyl-[peptide] at the reducing end + a peptidoglycan chain with N-acetylglucosamine at the non-reducing end.</text>
        <dbReference type="EC" id="4.2.2.29"/>
    </reaction>
</comment>
<dbReference type="Pfam" id="PF02618">
    <property type="entry name" value="YceG"/>
    <property type="match status" value="1"/>
</dbReference>
<keyword evidence="2 7" id="KW-0812">Transmembrane</keyword>
<keyword evidence="4 7" id="KW-0472">Membrane</keyword>
<keyword evidence="1 7" id="KW-1003">Cell membrane</keyword>
<evidence type="ECO:0000256" key="2">
    <source>
        <dbReference type="ARBA" id="ARBA00022692"/>
    </source>
</evidence>
<evidence type="ECO:0000313" key="10">
    <source>
        <dbReference type="Proteomes" id="UP000175829"/>
    </source>
</evidence>
<dbReference type="GO" id="GO:0005886">
    <property type="term" value="C:plasma membrane"/>
    <property type="evidence" value="ECO:0007669"/>
    <property type="project" value="UniProtKB-UniRule"/>
</dbReference>
<evidence type="ECO:0000256" key="6">
    <source>
        <dbReference type="ARBA" id="ARBA00023316"/>
    </source>
</evidence>
<evidence type="ECO:0000256" key="4">
    <source>
        <dbReference type="ARBA" id="ARBA00023136"/>
    </source>
</evidence>
<keyword evidence="3 7" id="KW-1133">Transmembrane helix</keyword>
<evidence type="ECO:0000313" key="9">
    <source>
        <dbReference type="EMBL" id="OEU97200.1"/>
    </source>
</evidence>
<dbReference type="EMBL" id="LJGV01000022">
    <property type="protein sequence ID" value="OEU97200.1"/>
    <property type="molecule type" value="Genomic_DNA"/>
</dbReference>